<evidence type="ECO:0000313" key="3">
    <source>
        <dbReference type="Proteomes" id="UP000075515"/>
    </source>
</evidence>
<evidence type="ECO:0000313" key="2">
    <source>
        <dbReference type="EMBL" id="KYF95226.1"/>
    </source>
</evidence>
<accession>A0A150SRZ6</accession>
<proteinExistence type="predicted"/>
<comment type="caution">
    <text evidence="2">The sequence shown here is derived from an EMBL/GenBank/DDBJ whole genome shotgun (WGS) entry which is preliminary data.</text>
</comment>
<dbReference type="AlphaFoldDB" id="A0A150SRZ6"/>
<evidence type="ECO:0008006" key="4">
    <source>
        <dbReference type="Google" id="ProtNLM"/>
    </source>
</evidence>
<dbReference type="Proteomes" id="UP000075515">
    <property type="component" value="Unassembled WGS sequence"/>
</dbReference>
<keyword evidence="1" id="KW-0732">Signal</keyword>
<organism evidence="2 3">
    <name type="scientific">Sorangium cellulosum</name>
    <name type="common">Polyangium cellulosum</name>
    <dbReference type="NCBI Taxonomy" id="56"/>
    <lineage>
        <taxon>Bacteria</taxon>
        <taxon>Pseudomonadati</taxon>
        <taxon>Myxococcota</taxon>
        <taxon>Polyangia</taxon>
        <taxon>Polyangiales</taxon>
        <taxon>Polyangiaceae</taxon>
        <taxon>Sorangium</taxon>
    </lineage>
</organism>
<evidence type="ECO:0000256" key="1">
    <source>
        <dbReference type="SAM" id="SignalP"/>
    </source>
</evidence>
<reference evidence="2 3" key="1">
    <citation type="submission" date="2014-02" db="EMBL/GenBank/DDBJ databases">
        <title>The small core and large imbalanced accessory genome model reveals a collaborative survival strategy of Sorangium cellulosum strains in nature.</title>
        <authorList>
            <person name="Han K."/>
            <person name="Peng R."/>
            <person name="Blom J."/>
            <person name="Li Y.-Z."/>
        </authorList>
    </citation>
    <scope>NUCLEOTIDE SEQUENCE [LARGE SCALE GENOMIC DNA]</scope>
    <source>
        <strain evidence="2 3">So0149</strain>
    </source>
</reference>
<protein>
    <recommendedName>
        <fullName evidence="4">Secreted protein</fullName>
    </recommendedName>
</protein>
<feature type="signal peptide" evidence="1">
    <location>
        <begin position="1"/>
        <end position="33"/>
    </location>
</feature>
<feature type="non-terminal residue" evidence="2">
    <location>
        <position position="70"/>
    </location>
</feature>
<sequence length="70" mass="6973">MARMSRSPFRSRRPRVGAAVGVIAASSTLLGNAAAQVAPVVLPHAAGQQALAVRVDPGGITARACPAKAA</sequence>
<feature type="chain" id="PRO_5007569141" description="Secreted protein" evidence="1">
    <location>
        <begin position="34"/>
        <end position="70"/>
    </location>
</feature>
<gene>
    <name evidence="2" type="ORF">BE18_00415</name>
</gene>
<name>A0A150SRZ6_SORCE</name>
<dbReference type="EMBL" id="JEMC01001666">
    <property type="protein sequence ID" value="KYF95226.1"/>
    <property type="molecule type" value="Genomic_DNA"/>
</dbReference>